<sequence length="190" mass="20856">MSKDNRINRRRILKSTAAFGTASATGLVGVSTASANNATVDIDSLLARTEVESIMKEIPGLELQSDDTIVLENGSVIVLIPANYGSLVVTDSENGRTAAFYFEERVPALDADWPKGTHARLQATVDDPEPLFQRTTTDEEMHRYLVSIGASDLRTDDVHVSVTPETDEIDVTHKQRRARDDCYPCSNFGQ</sequence>
<organism evidence="1 2">
    <name type="scientific">Natrinema thermotolerans</name>
    <dbReference type="NCBI Taxonomy" id="121872"/>
    <lineage>
        <taxon>Archaea</taxon>
        <taxon>Methanobacteriati</taxon>
        <taxon>Methanobacteriota</taxon>
        <taxon>Stenosarchaea group</taxon>
        <taxon>Halobacteria</taxon>
        <taxon>Halobacteriales</taxon>
        <taxon>Natrialbaceae</taxon>
        <taxon>Natrinema</taxon>
    </lineage>
</organism>
<protein>
    <submittedName>
        <fullName evidence="1">Uncharacterized protein</fullName>
    </submittedName>
</protein>
<dbReference type="Proteomes" id="UP001224926">
    <property type="component" value="Chromosome"/>
</dbReference>
<dbReference type="PROSITE" id="PS51318">
    <property type="entry name" value="TAT"/>
    <property type="match status" value="1"/>
</dbReference>
<dbReference type="AlphaFoldDB" id="A0AAF0PHB4"/>
<evidence type="ECO:0000313" key="2">
    <source>
        <dbReference type="Proteomes" id="UP001224926"/>
    </source>
</evidence>
<dbReference type="GeneID" id="39861384"/>
<proteinExistence type="predicted"/>
<dbReference type="InterPro" id="IPR006311">
    <property type="entry name" value="TAT_signal"/>
</dbReference>
<evidence type="ECO:0000313" key="1">
    <source>
        <dbReference type="EMBL" id="WMT09399.1"/>
    </source>
</evidence>
<accession>A0AAF0PHB4</accession>
<dbReference type="RefSeq" id="WP_136396862.1">
    <property type="nucleotide sequence ID" value="NZ_CP101873.1"/>
</dbReference>
<name>A0AAF0PHB4_9EURY</name>
<dbReference type="EMBL" id="CP101873">
    <property type="protein sequence ID" value="WMT09399.1"/>
    <property type="molecule type" value="Genomic_DNA"/>
</dbReference>
<reference evidence="1 2" key="1">
    <citation type="submission" date="2022-07" db="EMBL/GenBank/DDBJ databases">
        <title>Two temperate virus in Haloterrigena jeotgali A29.</title>
        <authorList>
            <person name="Deng X."/>
        </authorList>
    </citation>
    <scope>NUCLEOTIDE SEQUENCE [LARGE SCALE GENOMIC DNA]</scope>
    <source>
        <strain evidence="1 2">A29</strain>
    </source>
</reference>
<gene>
    <name evidence="1" type="ORF">NP511_07115</name>
</gene>
<keyword evidence="2" id="KW-1185">Reference proteome</keyword>